<accession>A0ABS9AN72</accession>
<evidence type="ECO:0000256" key="4">
    <source>
        <dbReference type="ARBA" id="ARBA00023163"/>
    </source>
</evidence>
<dbReference type="InterPro" id="IPR036388">
    <property type="entry name" value="WH-like_DNA-bd_sf"/>
</dbReference>
<gene>
    <name evidence="6" type="ORF">HOP59_03550</name>
</gene>
<evidence type="ECO:0000256" key="3">
    <source>
        <dbReference type="ARBA" id="ARBA00023125"/>
    </source>
</evidence>
<keyword evidence="7" id="KW-1185">Reference proteome</keyword>
<dbReference type="Gene3D" id="1.10.10.10">
    <property type="entry name" value="Winged helix-like DNA-binding domain superfamily/Winged helix DNA-binding domain"/>
    <property type="match status" value="1"/>
</dbReference>
<proteinExistence type="inferred from homology"/>
<dbReference type="InterPro" id="IPR000847">
    <property type="entry name" value="LysR_HTH_N"/>
</dbReference>
<comment type="similarity">
    <text evidence="1">Belongs to the LysR transcriptional regulatory family.</text>
</comment>
<dbReference type="Proteomes" id="UP001320272">
    <property type="component" value="Unassembled WGS sequence"/>
</dbReference>
<protein>
    <submittedName>
        <fullName evidence="6">LysR family transcriptional regulator</fullName>
    </submittedName>
</protein>
<dbReference type="PANTHER" id="PTHR30419">
    <property type="entry name" value="HTH-TYPE TRANSCRIPTIONAL REGULATOR YBHD"/>
    <property type="match status" value="1"/>
</dbReference>
<evidence type="ECO:0000313" key="6">
    <source>
        <dbReference type="EMBL" id="MCE8023199.1"/>
    </source>
</evidence>
<dbReference type="InterPro" id="IPR036390">
    <property type="entry name" value="WH_DNA-bd_sf"/>
</dbReference>
<dbReference type="EMBL" id="JABFTV010000002">
    <property type="protein sequence ID" value="MCE8023199.1"/>
    <property type="molecule type" value="Genomic_DNA"/>
</dbReference>
<sequence length="300" mass="32345">MENIVKKLDLTSLRLFVAVCQEKNIARAAAREFITPSAVSRRIAEIESTVGLPMLIRHHRGISVTPAGEVVLRHAEDVLASLESLGAELSSFFSGIRGTVKISANLSSIVQFLPEDIASFKRMFPDVRVELEEQNTIEVIDMVARGEVDFGICNDIPETDNFTKLNYRADRLSVIMSRSHAQAGVAQTSFSSLLEDSFVALRGDSALTALLNTKAKALSQSLNVTIGVTSLDALCRMVDAGLGIAVVPHLVGEMYVNTLDVAVVPLKDDWALRQQVIVHNAGAALSASASKLVEFLAEGA</sequence>
<dbReference type="InterPro" id="IPR050950">
    <property type="entry name" value="HTH-type_LysR_regulators"/>
</dbReference>
<dbReference type="PANTHER" id="PTHR30419:SF2">
    <property type="entry name" value="LYSR FAMILY TRANSCRIPTIONAL REGULATOR"/>
    <property type="match status" value="1"/>
</dbReference>
<feature type="domain" description="HTH lysR-type" evidence="5">
    <location>
        <begin position="8"/>
        <end position="65"/>
    </location>
</feature>
<comment type="caution">
    <text evidence="6">The sequence shown here is derived from an EMBL/GenBank/DDBJ whole genome shotgun (WGS) entry which is preliminary data.</text>
</comment>
<dbReference type="PROSITE" id="PS50931">
    <property type="entry name" value="HTH_LYSR"/>
    <property type="match status" value="1"/>
</dbReference>
<evidence type="ECO:0000259" key="5">
    <source>
        <dbReference type="PROSITE" id="PS50931"/>
    </source>
</evidence>
<dbReference type="Pfam" id="PF00126">
    <property type="entry name" value="HTH_1"/>
    <property type="match status" value="1"/>
</dbReference>
<organism evidence="6 7">
    <name type="scientific">Billgrantia aerodenitrificans</name>
    <dbReference type="NCBI Taxonomy" id="2733483"/>
    <lineage>
        <taxon>Bacteria</taxon>
        <taxon>Pseudomonadati</taxon>
        <taxon>Pseudomonadota</taxon>
        <taxon>Gammaproteobacteria</taxon>
        <taxon>Oceanospirillales</taxon>
        <taxon>Halomonadaceae</taxon>
        <taxon>Billgrantia</taxon>
    </lineage>
</organism>
<dbReference type="InterPro" id="IPR005119">
    <property type="entry name" value="LysR_subst-bd"/>
</dbReference>
<evidence type="ECO:0000256" key="1">
    <source>
        <dbReference type="ARBA" id="ARBA00009437"/>
    </source>
</evidence>
<keyword evidence="4" id="KW-0804">Transcription</keyword>
<dbReference type="RefSeq" id="WP_234252835.1">
    <property type="nucleotide sequence ID" value="NZ_JABFTV010000002.1"/>
</dbReference>
<name>A0ABS9AN72_9GAMM</name>
<keyword evidence="3" id="KW-0238">DNA-binding</keyword>
<evidence type="ECO:0000313" key="7">
    <source>
        <dbReference type="Proteomes" id="UP001320272"/>
    </source>
</evidence>
<evidence type="ECO:0000256" key="2">
    <source>
        <dbReference type="ARBA" id="ARBA00023015"/>
    </source>
</evidence>
<dbReference type="Pfam" id="PF03466">
    <property type="entry name" value="LysR_substrate"/>
    <property type="match status" value="1"/>
</dbReference>
<keyword evidence="2" id="KW-0805">Transcription regulation</keyword>
<dbReference type="SUPFAM" id="SSF53850">
    <property type="entry name" value="Periplasmic binding protein-like II"/>
    <property type="match status" value="1"/>
</dbReference>
<dbReference type="SUPFAM" id="SSF46785">
    <property type="entry name" value="Winged helix' DNA-binding domain"/>
    <property type="match status" value="1"/>
</dbReference>
<dbReference type="Gene3D" id="3.40.190.290">
    <property type="match status" value="1"/>
</dbReference>
<reference evidence="6 7" key="1">
    <citation type="journal article" date="2021" name="Front. Microbiol.">
        <title>Aerobic Denitrification and Heterotrophic Sulfur Oxidation in the Genus Halomonas Revealed by Six Novel Species Characterizations and Genome-Based Analysis.</title>
        <authorList>
            <person name="Wang L."/>
            <person name="Shao Z."/>
        </authorList>
    </citation>
    <scope>NUCLEOTIDE SEQUENCE [LARGE SCALE GENOMIC DNA]</scope>
    <source>
        <strain evidence="6 7">MCCC 1A11058</strain>
    </source>
</reference>